<evidence type="ECO:0000256" key="2">
    <source>
        <dbReference type="ARBA" id="ARBA00023242"/>
    </source>
</evidence>
<reference evidence="4" key="1">
    <citation type="submission" date="2022-11" db="EMBL/GenBank/DDBJ databases">
        <authorList>
            <person name="Petersen C."/>
        </authorList>
    </citation>
    <scope>NUCLEOTIDE SEQUENCE</scope>
    <source>
        <strain evidence="4">IBT 21917</strain>
    </source>
</reference>
<dbReference type="AlphaFoldDB" id="A0A9W9HY45"/>
<dbReference type="PANTHER" id="PTHR37534:SF46">
    <property type="entry name" value="ZN(II)2CYS6 TRANSCRIPTION FACTOR (EUROFUNG)"/>
    <property type="match status" value="1"/>
</dbReference>
<evidence type="ECO:0000256" key="1">
    <source>
        <dbReference type="ARBA" id="ARBA00004123"/>
    </source>
</evidence>
<organism evidence="4 5">
    <name type="scientific">Penicillium capsulatum</name>
    <dbReference type="NCBI Taxonomy" id="69766"/>
    <lineage>
        <taxon>Eukaryota</taxon>
        <taxon>Fungi</taxon>
        <taxon>Dikarya</taxon>
        <taxon>Ascomycota</taxon>
        <taxon>Pezizomycotina</taxon>
        <taxon>Eurotiomycetes</taxon>
        <taxon>Eurotiomycetidae</taxon>
        <taxon>Eurotiales</taxon>
        <taxon>Aspergillaceae</taxon>
        <taxon>Penicillium</taxon>
    </lineage>
</organism>
<dbReference type="GO" id="GO:0005634">
    <property type="term" value="C:nucleus"/>
    <property type="evidence" value="ECO:0007669"/>
    <property type="project" value="UniProtKB-SubCell"/>
</dbReference>
<keyword evidence="5" id="KW-1185">Reference proteome</keyword>
<evidence type="ECO:0000313" key="5">
    <source>
        <dbReference type="Proteomes" id="UP001146351"/>
    </source>
</evidence>
<evidence type="ECO:0000313" key="4">
    <source>
        <dbReference type="EMBL" id="KAJ5161129.1"/>
    </source>
</evidence>
<proteinExistence type="predicted"/>
<comment type="caution">
    <text evidence="4">The sequence shown here is derived from an EMBL/GenBank/DDBJ whole genome shotgun (WGS) entry which is preliminary data.</text>
</comment>
<dbReference type="Pfam" id="PF11951">
    <property type="entry name" value="Fungal_trans_2"/>
    <property type="match status" value="1"/>
</dbReference>
<dbReference type="PANTHER" id="PTHR37534">
    <property type="entry name" value="TRANSCRIPTIONAL ACTIVATOR PROTEIN UGA3"/>
    <property type="match status" value="1"/>
</dbReference>
<comment type="subcellular location">
    <subcellularLocation>
        <location evidence="1">Nucleus</location>
    </subcellularLocation>
</comment>
<accession>A0A9W9HY45</accession>
<gene>
    <name evidence="4" type="ORF">N7492_006521</name>
</gene>
<evidence type="ECO:0000256" key="3">
    <source>
        <dbReference type="SAM" id="MobiDB-lite"/>
    </source>
</evidence>
<reference evidence="4" key="2">
    <citation type="journal article" date="2023" name="IMA Fungus">
        <title>Comparative genomic study of the Penicillium genus elucidates a diverse pangenome and 15 lateral gene transfer events.</title>
        <authorList>
            <person name="Petersen C."/>
            <person name="Sorensen T."/>
            <person name="Nielsen M.R."/>
            <person name="Sondergaard T.E."/>
            <person name="Sorensen J.L."/>
            <person name="Fitzpatrick D.A."/>
            <person name="Frisvad J.C."/>
            <person name="Nielsen K.L."/>
        </authorList>
    </citation>
    <scope>NUCLEOTIDE SEQUENCE</scope>
    <source>
        <strain evidence="4">IBT 21917</strain>
    </source>
</reference>
<dbReference type="Proteomes" id="UP001146351">
    <property type="component" value="Unassembled WGS sequence"/>
</dbReference>
<sequence length="362" mass="40233">MGERKASSQKQPKEAISRSRTKDAEQIHQTQARPKIPVNLYGFIDLLSDFYREIQSSQQDLPDEAIQLISRTLSFARSRLQGDDDQGAIQSHLVALTNLSQVIESAHPVALFGIATFAMFEVCCGSFGAWHCHLHGARSLLDLHCSNKTDLDGLVDRIPGLADVLAYLVWFDVTGALIQGRGLIFEDWHRGVLCPTFFESVGCPSGAFDLYSRLAEQNTQRDVLEFSSLAMVQVINIHLAGESTDRSLAAVVYRCGGAIVAFGRAGHGNIEPTPAVYSDVIASMVDRVCDALLRIPVTSRFYVHLATPVYLAGMYVTTESQRDTLRSYWRNCQQCEFPRYPDALEQCERRWGRVISGVDQGI</sequence>
<feature type="region of interest" description="Disordered" evidence="3">
    <location>
        <begin position="1"/>
        <end position="29"/>
    </location>
</feature>
<keyword evidence="2" id="KW-0539">Nucleus</keyword>
<dbReference type="OrthoDB" id="4491390at2759"/>
<dbReference type="EMBL" id="JAPQKO010000005">
    <property type="protein sequence ID" value="KAJ5161129.1"/>
    <property type="molecule type" value="Genomic_DNA"/>
</dbReference>
<dbReference type="InterPro" id="IPR021858">
    <property type="entry name" value="Fun_TF"/>
</dbReference>
<name>A0A9W9HY45_9EURO</name>
<feature type="compositionally biased region" description="Basic and acidic residues" evidence="3">
    <location>
        <begin position="1"/>
        <end position="26"/>
    </location>
</feature>
<protein>
    <submittedName>
        <fullName evidence="4">Uncharacterized protein</fullName>
    </submittedName>
</protein>